<dbReference type="OrthoDB" id="5424209at2759"/>
<sequence>MRHALRLQDWACVAQHSQKVERAARPIYQHGVASLWVATAWEIVGKLESLQVDWNTVDPLAYANRVEADL</sequence>
<gene>
    <name evidence="1" type="ORF">BDV98DRAFT_560526</name>
</gene>
<keyword evidence="2" id="KW-1185">Reference proteome</keyword>
<dbReference type="Proteomes" id="UP000305067">
    <property type="component" value="Unassembled WGS sequence"/>
</dbReference>
<dbReference type="EMBL" id="ML178816">
    <property type="protein sequence ID" value="TFL05721.1"/>
    <property type="molecule type" value="Genomic_DNA"/>
</dbReference>
<organism evidence="1 2">
    <name type="scientific">Pterulicium gracile</name>
    <dbReference type="NCBI Taxonomy" id="1884261"/>
    <lineage>
        <taxon>Eukaryota</taxon>
        <taxon>Fungi</taxon>
        <taxon>Dikarya</taxon>
        <taxon>Basidiomycota</taxon>
        <taxon>Agaricomycotina</taxon>
        <taxon>Agaricomycetes</taxon>
        <taxon>Agaricomycetidae</taxon>
        <taxon>Agaricales</taxon>
        <taxon>Pleurotineae</taxon>
        <taxon>Pterulaceae</taxon>
        <taxon>Pterulicium</taxon>
    </lineage>
</organism>
<proteinExistence type="predicted"/>
<dbReference type="AlphaFoldDB" id="A0A5C3QYX1"/>
<evidence type="ECO:0000313" key="1">
    <source>
        <dbReference type="EMBL" id="TFL05721.1"/>
    </source>
</evidence>
<reference evidence="1 2" key="1">
    <citation type="journal article" date="2019" name="Nat. Ecol. Evol.">
        <title>Megaphylogeny resolves global patterns of mushroom evolution.</title>
        <authorList>
            <person name="Varga T."/>
            <person name="Krizsan K."/>
            <person name="Foldi C."/>
            <person name="Dima B."/>
            <person name="Sanchez-Garcia M."/>
            <person name="Sanchez-Ramirez S."/>
            <person name="Szollosi G.J."/>
            <person name="Szarkandi J.G."/>
            <person name="Papp V."/>
            <person name="Albert L."/>
            <person name="Andreopoulos W."/>
            <person name="Angelini C."/>
            <person name="Antonin V."/>
            <person name="Barry K.W."/>
            <person name="Bougher N.L."/>
            <person name="Buchanan P."/>
            <person name="Buyck B."/>
            <person name="Bense V."/>
            <person name="Catcheside P."/>
            <person name="Chovatia M."/>
            <person name="Cooper J."/>
            <person name="Damon W."/>
            <person name="Desjardin D."/>
            <person name="Finy P."/>
            <person name="Geml J."/>
            <person name="Haridas S."/>
            <person name="Hughes K."/>
            <person name="Justo A."/>
            <person name="Karasinski D."/>
            <person name="Kautmanova I."/>
            <person name="Kiss B."/>
            <person name="Kocsube S."/>
            <person name="Kotiranta H."/>
            <person name="LaButti K.M."/>
            <person name="Lechner B.E."/>
            <person name="Liimatainen K."/>
            <person name="Lipzen A."/>
            <person name="Lukacs Z."/>
            <person name="Mihaltcheva S."/>
            <person name="Morgado L.N."/>
            <person name="Niskanen T."/>
            <person name="Noordeloos M.E."/>
            <person name="Ohm R.A."/>
            <person name="Ortiz-Santana B."/>
            <person name="Ovrebo C."/>
            <person name="Racz N."/>
            <person name="Riley R."/>
            <person name="Savchenko A."/>
            <person name="Shiryaev A."/>
            <person name="Soop K."/>
            <person name="Spirin V."/>
            <person name="Szebenyi C."/>
            <person name="Tomsovsky M."/>
            <person name="Tulloss R.E."/>
            <person name="Uehling J."/>
            <person name="Grigoriev I.V."/>
            <person name="Vagvolgyi C."/>
            <person name="Papp T."/>
            <person name="Martin F.M."/>
            <person name="Miettinen O."/>
            <person name="Hibbett D.S."/>
            <person name="Nagy L.G."/>
        </authorList>
    </citation>
    <scope>NUCLEOTIDE SEQUENCE [LARGE SCALE GENOMIC DNA]</scope>
    <source>
        <strain evidence="1 2">CBS 309.79</strain>
    </source>
</reference>
<accession>A0A5C3QYX1</accession>
<feature type="non-terminal residue" evidence="1">
    <location>
        <position position="70"/>
    </location>
</feature>
<protein>
    <submittedName>
        <fullName evidence="1">Uncharacterized protein</fullName>
    </submittedName>
</protein>
<name>A0A5C3QYX1_9AGAR</name>
<evidence type="ECO:0000313" key="2">
    <source>
        <dbReference type="Proteomes" id="UP000305067"/>
    </source>
</evidence>